<dbReference type="InterPro" id="IPR043135">
    <property type="entry name" value="Fur_C"/>
</dbReference>
<keyword evidence="6" id="KW-0804">Transcription</keyword>
<feature type="binding site" evidence="7">
    <location>
        <position position="100"/>
    </location>
    <ligand>
        <name>Zn(2+)</name>
        <dbReference type="ChEBI" id="CHEBI:29105"/>
    </ligand>
</feature>
<dbReference type="Proteomes" id="UP000320386">
    <property type="component" value="Chromosome"/>
</dbReference>
<dbReference type="InterPro" id="IPR002481">
    <property type="entry name" value="FUR"/>
</dbReference>
<accession>A0A518BTX4</accession>
<evidence type="ECO:0000256" key="6">
    <source>
        <dbReference type="ARBA" id="ARBA00023163"/>
    </source>
</evidence>
<dbReference type="OrthoDB" id="8659436at2"/>
<organism evidence="10 11">
    <name type="scientific">Mucisphaera calidilacus</name>
    <dbReference type="NCBI Taxonomy" id="2527982"/>
    <lineage>
        <taxon>Bacteria</taxon>
        <taxon>Pseudomonadati</taxon>
        <taxon>Planctomycetota</taxon>
        <taxon>Phycisphaerae</taxon>
        <taxon>Phycisphaerales</taxon>
        <taxon>Phycisphaeraceae</taxon>
        <taxon>Mucisphaera</taxon>
    </lineage>
</organism>
<evidence type="ECO:0000313" key="10">
    <source>
        <dbReference type="EMBL" id="QDU70432.1"/>
    </source>
</evidence>
<comment type="similarity">
    <text evidence="1">Belongs to the Fur family.</text>
</comment>
<evidence type="ECO:0000256" key="2">
    <source>
        <dbReference type="ARBA" id="ARBA00022491"/>
    </source>
</evidence>
<dbReference type="Gene3D" id="1.10.10.10">
    <property type="entry name" value="Winged helix-like DNA-binding domain superfamily/Winged helix DNA-binding domain"/>
    <property type="match status" value="1"/>
</dbReference>
<protein>
    <submittedName>
        <fullName evidence="10">Zinc-specific metallo-regulatory protein</fullName>
    </submittedName>
</protein>
<evidence type="ECO:0000256" key="4">
    <source>
        <dbReference type="ARBA" id="ARBA00023015"/>
    </source>
</evidence>
<sequence length="139" mass="15070">MASAPKTTEDGQGGGSGGRKTQQRDVIRRVLEDAGRPLAVGEILEASGAVLPSVGQATVYRTIRYFDERGLLTPIELPGEPTRYEWKRSDAHAHFTCEVCGRTFCVDAERVAVTVRLPAGFEAGEQQVFLRGCCPDCAE</sequence>
<keyword evidence="2" id="KW-0678">Repressor</keyword>
<proteinExistence type="inferred from homology"/>
<dbReference type="RefSeq" id="WP_145444528.1">
    <property type="nucleotide sequence ID" value="NZ_CP036280.1"/>
</dbReference>
<feature type="binding site" evidence="7">
    <location>
        <position position="134"/>
    </location>
    <ligand>
        <name>Zn(2+)</name>
        <dbReference type="ChEBI" id="CHEBI:29105"/>
    </ligand>
</feature>
<evidence type="ECO:0000256" key="1">
    <source>
        <dbReference type="ARBA" id="ARBA00007957"/>
    </source>
</evidence>
<evidence type="ECO:0000313" key="11">
    <source>
        <dbReference type="Proteomes" id="UP000320386"/>
    </source>
</evidence>
<dbReference type="GO" id="GO:0008270">
    <property type="term" value="F:zinc ion binding"/>
    <property type="evidence" value="ECO:0007669"/>
    <property type="project" value="TreeGrafter"/>
</dbReference>
<dbReference type="Gene3D" id="3.30.1490.190">
    <property type="match status" value="1"/>
</dbReference>
<dbReference type="InterPro" id="IPR036390">
    <property type="entry name" value="WH_DNA-bd_sf"/>
</dbReference>
<evidence type="ECO:0000256" key="5">
    <source>
        <dbReference type="ARBA" id="ARBA00023125"/>
    </source>
</evidence>
<keyword evidence="8" id="KW-0408">Iron</keyword>
<evidence type="ECO:0000256" key="7">
    <source>
        <dbReference type="PIRSR" id="PIRSR602481-1"/>
    </source>
</evidence>
<keyword evidence="11" id="KW-1185">Reference proteome</keyword>
<dbReference type="EMBL" id="CP036280">
    <property type="protein sequence ID" value="QDU70432.1"/>
    <property type="molecule type" value="Genomic_DNA"/>
</dbReference>
<feature type="binding site" evidence="8">
    <location>
        <position position="109"/>
    </location>
    <ligand>
        <name>Fe cation</name>
        <dbReference type="ChEBI" id="CHEBI:24875"/>
    </ligand>
</feature>
<feature type="binding site" evidence="7">
    <location>
        <position position="137"/>
    </location>
    <ligand>
        <name>Zn(2+)</name>
        <dbReference type="ChEBI" id="CHEBI:29105"/>
    </ligand>
</feature>
<evidence type="ECO:0000256" key="8">
    <source>
        <dbReference type="PIRSR" id="PIRSR602481-2"/>
    </source>
</evidence>
<dbReference type="PANTHER" id="PTHR33202:SF22">
    <property type="entry name" value="HYDROGEN PEROXIDE SENSITIVE REPRESSOR"/>
    <property type="match status" value="1"/>
</dbReference>
<keyword evidence="4" id="KW-0805">Transcription regulation</keyword>
<feature type="binding site" evidence="7">
    <location>
        <position position="97"/>
    </location>
    <ligand>
        <name>Zn(2+)</name>
        <dbReference type="ChEBI" id="CHEBI:29105"/>
    </ligand>
</feature>
<dbReference type="SUPFAM" id="SSF46785">
    <property type="entry name" value="Winged helix' DNA-binding domain"/>
    <property type="match status" value="1"/>
</dbReference>
<keyword evidence="3 7" id="KW-0862">Zinc</keyword>
<evidence type="ECO:0000256" key="3">
    <source>
        <dbReference type="ARBA" id="ARBA00022833"/>
    </source>
</evidence>
<dbReference type="Pfam" id="PF01475">
    <property type="entry name" value="FUR"/>
    <property type="match status" value="1"/>
</dbReference>
<reference evidence="10 11" key="1">
    <citation type="submission" date="2019-02" db="EMBL/GenBank/DDBJ databases">
        <title>Deep-cultivation of Planctomycetes and their phenomic and genomic characterization uncovers novel biology.</title>
        <authorList>
            <person name="Wiegand S."/>
            <person name="Jogler M."/>
            <person name="Boedeker C."/>
            <person name="Pinto D."/>
            <person name="Vollmers J."/>
            <person name="Rivas-Marin E."/>
            <person name="Kohn T."/>
            <person name="Peeters S.H."/>
            <person name="Heuer A."/>
            <person name="Rast P."/>
            <person name="Oberbeckmann S."/>
            <person name="Bunk B."/>
            <person name="Jeske O."/>
            <person name="Meyerdierks A."/>
            <person name="Storesund J.E."/>
            <person name="Kallscheuer N."/>
            <person name="Luecker S."/>
            <person name="Lage O.M."/>
            <person name="Pohl T."/>
            <person name="Merkel B.J."/>
            <person name="Hornburger P."/>
            <person name="Mueller R.-W."/>
            <person name="Bruemmer F."/>
            <person name="Labrenz M."/>
            <person name="Spormann A.M."/>
            <person name="Op den Camp H."/>
            <person name="Overmann J."/>
            <person name="Amann R."/>
            <person name="Jetten M.S.M."/>
            <person name="Mascher T."/>
            <person name="Medema M.H."/>
            <person name="Devos D.P."/>
            <person name="Kaster A.-K."/>
            <person name="Ovreas L."/>
            <person name="Rohde M."/>
            <person name="Galperin M.Y."/>
            <person name="Jogler C."/>
        </authorList>
    </citation>
    <scope>NUCLEOTIDE SEQUENCE [LARGE SCALE GENOMIC DNA]</scope>
    <source>
        <strain evidence="10 11">Pan265</strain>
    </source>
</reference>
<dbReference type="GO" id="GO:0045892">
    <property type="term" value="P:negative regulation of DNA-templated transcription"/>
    <property type="evidence" value="ECO:0007669"/>
    <property type="project" value="TreeGrafter"/>
</dbReference>
<feature type="region of interest" description="Disordered" evidence="9">
    <location>
        <begin position="1"/>
        <end position="24"/>
    </location>
</feature>
<gene>
    <name evidence="10" type="primary">zur</name>
    <name evidence="10" type="ORF">Pan265_02590</name>
</gene>
<dbReference type="GO" id="GO:0003700">
    <property type="term" value="F:DNA-binding transcription factor activity"/>
    <property type="evidence" value="ECO:0007669"/>
    <property type="project" value="InterPro"/>
</dbReference>
<dbReference type="KEGG" id="mcad:Pan265_02590"/>
<comment type="cofactor">
    <cofactor evidence="7">
        <name>Zn(2+)</name>
        <dbReference type="ChEBI" id="CHEBI:29105"/>
    </cofactor>
    <text evidence="7">Binds 1 zinc ion per subunit.</text>
</comment>
<dbReference type="CDD" id="cd07153">
    <property type="entry name" value="Fur_like"/>
    <property type="match status" value="1"/>
</dbReference>
<dbReference type="PANTHER" id="PTHR33202">
    <property type="entry name" value="ZINC UPTAKE REGULATION PROTEIN"/>
    <property type="match status" value="1"/>
</dbReference>
<dbReference type="GO" id="GO:1900376">
    <property type="term" value="P:regulation of secondary metabolite biosynthetic process"/>
    <property type="evidence" value="ECO:0007669"/>
    <property type="project" value="TreeGrafter"/>
</dbReference>
<keyword evidence="5" id="KW-0238">DNA-binding</keyword>
<comment type="cofactor">
    <cofactor evidence="8">
        <name>Mn(2+)</name>
        <dbReference type="ChEBI" id="CHEBI:29035"/>
    </cofactor>
    <cofactor evidence="8">
        <name>Fe(2+)</name>
        <dbReference type="ChEBI" id="CHEBI:29033"/>
    </cofactor>
    <text evidence="8">Binds 1 Mn(2+) or Fe(2+) ion per subunit.</text>
</comment>
<dbReference type="InterPro" id="IPR036388">
    <property type="entry name" value="WH-like_DNA-bd_sf"/>
</dbReference>
<evidence type="ECO:0000256" key="9">
    <source>
        <dbReference type="SAM" id="MobiDB-lite"/>
    </source>
</evidence>
<dbReference type="GO" id="GO:0000976">
    <property type="term" value="F:transcription cis-regulatory region binding"/>
    <property type="evidence" value="ECO:0007669"/>
    <property type="project" value="TreeGrafter"/>
</dbReference>
<keyword evidence="7" id="KW-0479">Metal-binding</keyword>
<name>A0A518BTX4_9BACT</name>
<dbReference type="AlphaFoldDB" id="A0A518BTX4"/>